<gene>
    <name evidence="1" type="ORF">EI547_15150</name>
</gene>
<dbReference type="EMBL" id="RRZB01000045">
    <property type="protein sequence ID" value="MBE0464776.1"/>
    <property type="molecule type" value="Genomic_DNA"/>
</dbReference>
<keyword evidence="2" id="KW-1185">Reference proteome</keyword>
<reference evidence="1 2" key="1">
    <citation type="submission" date="2020-07" db="EMBL/GenBank/DDBJ databases">
        <title>Halophilic bacteria isolated from french cheeses.</title>
        <authorList>
            <person name="Kothe C.I."/>
            <person name="Farah-Kraiem B."/>
            <person name="Renault P."/>
            <person name="Dridi B."/>
        </authorList>
    </citation>
    <scope>NUCLEOTIDE SEQUENCE [LARGE SCALE GENOMIC DNA]</scope>
    <source>
        <strain evidence="1 2">FME20</strain>
    </source>
</reference>
<proteinExistence type="predicted"/>
<comment type="caution">
    <text evidence="1">The sequence shown here is derived from an EMBL/GenBank/DDBJ whole genome shotgun (WGS) entry which is preliminary data.</text>
</comment>
<name>A0ABR9G1J7_9GAMM</name>
<feature type="non-terminal residue" evidence="1">
    <location>
        <position position="1"/>
    </location>
</feature>
<evidence type="ECO:0000313" key="1">
    <source>
        <dbReference type="EMBL" id="MBE0464776.1"/>
    </source>
</evidence>
<sequence length="69" mass="7685">TYGHETRNAETSKTIYAQSWQPQVEASENAGKLLATGYSCRSQVKRFSHLVLPHPLQALLNVLRSADSQ</sequence>
<accession>A0ABR9G1J7</accession>
<dbReference type="Proteomes" id="UP001645038">
    <property type="component" value="Unassembled WGS sequence"/>
</dbReference>
<evidence type="ECO:0000313" key="2">
    <source>
        <dbReference type="Proteomes" id="UP001645038"/>
    </source>
</evidence>
<organism evidence="1 2">
    <name type="scientific">Halomonas colorata</name>
    <dbReference type="NCBI Taxonomy" id="2742615"/>
    <lineage>
        <taxon>Bacteria</taxon>
        <taxon>Pseudomonadati</taxon>
        <taxon>Pseudomonadota</taxon>
        <taxon>Gammaproteobacteria</taxon>
        <taxon>Oceanospirillales</taxon>
        <taxon>Halomonadaceae</taxon>
        <taxon>Halomonas</taxon>
    </lineage>
</organism>
<protein>
    <submittedName>
        <fullName evidence="1">Uncharacterized protein</fullName>
    </submittedName>
</protein>
<dbReference type="RefSeq" id="WP_192539233.1">
    <property type="nucleotide sequence ID" value="NZ_RRZB01000045.1"/>
</dbReference>